<dbReference type="STRING" id="512565.AMIS_20030"/>
<gene>
    <name evidence="2" type="ordered locus">AMIS_20030</name>
</gene>
<evidence type="ECO:0000256" key="1">
    <source>
        <dbReference type="SAM" id="MobiDB-lite"/>
    </source>
</evidence>
<dbReference type="KEGG" id="ams:AMIS_20030"/>
<accession>I0H2I6</accession>
<keyword evidence="3" id="KW-1185">Reference proteome</keyword>
<organism evidence="2 3">
    <name type="scientific">Actinoplanes missouriensis (strain ATCC 14538 / DSM 43046 / CBS 188.64 / JCM 3121 / NBRC 102363 / NCIMB 12654 / NRRL B-3342 / UNCC 431)</name>
    <dbReference type="NCBI Taxonomy" id="512565"/>
    <lineage>
        <taxon>Bacteria</taxon>
        <taxon>Bacillati</taxon>
        <taxon>Actinomycetota</taxon>
        <taxon>Actinomycetes</taxon>
        <taxon>Micromonosporales</taxon>
        <taxon>Micromonosporaceae</taxon>
        <taxon>Actinoplanes</taxon>
    </lineage>
</organism>
<proteinExistence type="predicted"/>
<dbReference type="PATRIC" id="fig|512565.3.peg.2009"/>
<evidence type="ECO:0000313" key="3">
    <source>
        <dbReference type="Proteomes" id="UP000007882"/>
    </source>
</evidence>
<feature type="region of interest" description="Disordered" evidence="1">
    <location>
        <begin position="1"/>
        <end position="26"/>
    </location>
</feature>
<dbReference type="AlphaFoldDB" id="I0H2I6"/>
<feature type="region of interest" description="Disordered" evidence="1">
    <location>
        <begin position="44"/>
        <end position="70"/>
    </location>
</feature>
<dbReference type="Proteomes" id="UP000007882">
    <property type="component" value="Chromosome"/>
</dbReference>
<feature type="compositionally biased region" description="Acidic residues" evidence="1">
    <location>
        <begin position="1"/>
        <end position="20"/>
    </location>
</feature>
<evidence type="ECO:0000313" key="2">
    <source>
        <dbReference type="EMBL" id="BAL87223.1"/>
    </source>
</evidence>
<reference evidence="2 3" key="1">
    <citation type="submission" date="2012-02" db="EMBL/GenBank/DDBJ databases">
        <title>Complete genome sequence of Actinoplanes missouriensis 431 (= NBRC 102363).</title>
        <authorList>
            <person name="Ohnishi Y."/>
            <person name="Ishikawa J."/>
            <person name="Sekine M."/>
            <person name="Hosoyama A."/>
            <person name="Harada T."/>
            <person name="Narita H."/>
            <person name="Hata T."/>
            <person name="Konno Y."/>
            <person name="Tutikane K."/>
            <person name="Fujita N."/>
            <person name="Horinouchi S."/>
            <person name="Hayakawa M."/>
        </authorList>
    </citation>
    <scope>NUCLEOTIDE SEQUENCE [LARGE SCALE GENOMIC DNA]</scope>
    <source>
        <strain evidence="3">ATCC 14538 / DSM 43046 / CBS 188.64 / JCM 3121 / NBRC 102363 / NCIMB 12654 / NRRL B-3342 / UNCC 431</strain>
    </source>
</reference>
<name>I0H2I6_ACTM4</name>
<dbReference type="HOGENOM" id="CLU_2748660_0_0_11"/>
<sequence>MMTTQEEFDEAYALDQDDWSDPIPDGARHAMPGLEGPVPCCGRDPDRLPHGDWMTSDPERVTCTGPETAS</sequence>
<protein>
    <submittedName>
        <fullName evidence="2">Uncharacterized protein</fullName>
    </submittedName>
</protein>
<dbReference type="EMBL" id="AP012319">
    <property type="protein sequence ID" value="BAL87223.1"/>
    <property type="molecule type" value="Genomic_DNA"/>
</dbReference>